<dbReference type="GO" id="GO:0004525">
    <property type="term" value="F:ribonuclease III activity"/>
    <property type="evidence" value="ECO:0007669"/>
    <property type="project" value="InterPro"/>
</dbReference>
<comment type="caution">
    <text evidence="2">The sequence shown here is derived from an EMBL/GenBank/DDBJ whole genome shotgun (WGS) entry which is preliminary data.</text>
</comment>
<dbReference type="GO" id="GO:0006396">
    <property type="term" value="P:RNA processing"/>
    <property type="evidence" value="ECO:0007669"/>
    <property type="project" value="InterPro"/>
</dbReference>
<evidence type="ECO:0008006" key="4">
    <source>
        <dbReference type="Google" id="ProtNLM"/>
    </source>
</evidence>
<dbReference type="Proteomes" id="UP000292340">
    <property type="component" value="Unassembled WGS sequence"/>
</dbReference>
<evidence type="ECO:0000256" key="1">
    <source>
        <dbReference type="SAM" id="MobiDB-lite"/>
    </source>
</evidence>
<dbReference type="InterPro" id="IPR036389">
    <property type="entry name" value="RNase_III_sf"/>
</dbReference>
<accession>A0AB37W0V7</accession>
<evidence type="ECO:0000313" key="2">
    <source>
        <dbReference type="EMBL" id="RYN17959.1"/>
    </source>
</evidence>
<reference evidence="2" key="1">
    <citation type="submission" date="2017-10" db="EMBL/GenBank/DDBJ databases">
        <authorList>
            <person name="Armitage A.D."/>
            <person name="Barbara D.J."/>
            <person name="Woodhall J.W."/>
            <person name="Sreenivasaprasad S."/>
            <person name="Lane C.R."/>
            <person name="Clarkson J.P."/>
            <person name="Harrison R.J."/>
        </authorList>
    </citation>
    <scope>NUCLEOTIDE SEQUENCE</scope>
    <source>
        <strain evidence="2">FERA 1164</strain>
    </source>
</reference>
<gene>
    <name evidence="2" type="ORF">AA0115_g11536</name>
</gene>
<sequence length="631" mass="69607">MESVQRKIGYDFIHDDYLVNAFIAAHRSEDDSIAHDGNRGMARIGQIAVEMAETCYAVVVEKARLTDINRRKYWWKDKKKVAKACEALGLGFHIVRSDRQIGQVLSPEVLNYAFNAVIGAVWLDCQAQNRNISETCTTVSGILSKIDSILNLSSTASGDEVGFPIAADDASVFPTRSATNETLDSNLESDLGMEKALATFETYESFTVFPPDAFAETLDDLVTGQSPPQQSVPEQQPSPGFDTAELSIQGDDQRNTLRLLSSGSQDVGAQSVFSVEQETVIEPTIPGAADTSVSIATASKRALTGEGARDLAGVQFTCSSRRKTKRVQTERDKATAVLESLLDAEREKIDAYSGPGRAELLRHLEYPQTTQIKDPCHLFHFLYLAVGSWDTLADFASQLQNAREARRSFVLPSPDSSTASMVFDMMCRLDYERTTCILLKRYYAVQLFEEGQRFSQSDESMHLETMETFGVGNAQKGNPQVLRDAAEIKYLVSKITPGVEDTSKVYSTVYLKVKRFRQLGKRLQVFTKPFGIGVLALLPSGPSFPCFSLTDQMLSDINKDDLTDFIILLDKRQGRLLRSLSSAVAPILSALAAFYQGHYIGPPLSLTGVEDLKDRPKALLTLSTNSIDIRS</sequence>
<name>A0AB37W0V7_9PLEO</name>
<dbReference type="Gene3D" id="1.10.1520.10">
    <property type="entry name" value="Ribonuclease III domain"/>
    <property type="match status" value="1"/>
</dbReference>
<protein>
    <recommendedName>
        <fullName evidence="4">RNase III domain-containing protein</fullName>
    </recommendedName>
</protein>
<dbReference type="AlphaFoldDB" id="A0AB37W0V7"/>
<feature type="compositionally biased region" description="Low complexity" evidence="1">
    <location>
        <begin position="225"/>
        <end position="239"/>
    </location>
</feature>
<feature type="region of interest" description="Disordered" evidence="1">
    <location>
        <begin position="222"/>
        <end position="246"/>
    </location>
</feature>
<evidence type="ECO:0000313" key="3">
    <source>
        <dbReference type="Proteomes" id="UP000292340"/>
    </source>
</evidence>
<dbReference type="EMBL" id="PDXB01000054">
    <property type="protein sequence ID" value="RYN17959.1"/>
    <property type="molecule type" value="Genomic_DNA"/>
</dbReference>
<reference evidence="2" key="2">
    <citation type="journal article" date="2019" name="bioRxiv">
        <title>Genomics, evolutionary history and diagnostics of the Alternaria alternata species group including apple and Asian pear pathotypes.</title>
        <authorList>
            <person name="Armitage A.D."/>
            <person name="Cockerton H.M."/>
            <person name="Sreenivasaprasad S."/>
            <person name="Woodhall J.W."/>
            <person name="Lane C.R."/>
            <person name="Harrison R.J."/>
            <person name="Clarkson J.P."/>
        </authorList>
    </citation>
    <scope>NUCLEOTIDE SEQUENCE</scope>
    <source>
        <strain evidence="2">FERA 1164</strain>
    </source>
</reference>
<organism evidence="2 3">
    <name type="scientific">Alternaria tenuissima</name>
    <dbReference type="NCBI Taxonomy" id="119927"/>
    <lineage>
        <taxon>Eukaryota</taxon>
        <taxon>Fungi</taxon>
        <taxon>Dikarya</taxon>
        <taxon>Ascomycota</taxon>
        <taxon>Pezizomycotina</taxon>
        <taxon>Dothideomycetes</taxon>
        <taxon>Pleosporomycetidae</taxon>
        <taxon>Pleosporales</taxon>
        <taxon>Pleosporineae</taxon>
        <taxon>Pleosporaceae</taxon>
        <taxon>Alternaria</taxon>
        <taxon>Alternaria sect. Alternaria</taxon>
        <taxon>Alternaria alternata complex</taxon>
    </lineage>
</organism>
<dbReference type="SUPFAM" id="SSF69065">
    <property type="entry name" value="RNase III domain-like"/>
    <property type="match status" value="1"/>
</dbReference>
<proteinExistence type="predicted"/>